<accession>A0A8H5MFN2</accession>
<dbReference type="Gene3D" id="3.60.10.10">
    <property type="entry name" value="Endonuclease/exonuclease/phosphatase"/>
    <property type="match status" value="1"/>
</dbReference>
<dbReference type="Pfam" id="PF00075">
    <property type="entry name" value="RNase_H"/>
    <property type="match status" value="1"/>
</dbReference>
<dbReference type="CDD" id="cd09276">
    <property type="entry name" value="Rnase_HI_RT_non_LTR"/>
    <property type="match status" value="1"/>
</dbReference>
<proteinExistence type="predicted"/>
<dbReference type="GO" id="GO:0003676">
    <property type="term" value="F:nucleic acid binding"/>
    <property type="evidence" value="ECO:0007669"/>
    <property type="project" value="InterPro"/>
</dbReference>
<comment type="caution">
    <text evidence="3">The sequence shown here is derived from an EMBL/GenBank/DDBJ whole genome shotgun (WGS) entry which is preliminary data.</text>
</comment>
<dbReference type="OrthoDB" id="412006at2759"/>
<dbReference type="Proteomes" id="UP000518752">
    <property type="component" value="Unassembled WGS sequence"/>
</dbReference>
<sequence length="1294" mass="149287">MQDMLHGEAKNAHLIMVQEPYIDFLGRTRALPHLRVIYPLHHLDRWKTKTSRSIILVNSCLPTDSWTSLDIDHPDITAVQIVGSFGTFRAFSIYNDNNNDGAIQAMARWLQSPEARSVPRRPMTMGWFGDFNRHHPMWEDPKNVQLATPQYTSAAQPLINLLSIHDMKMALPEYVPTLRSFSSGTYTRPDNVFCSRSLLEQVIRCEVDHAARPIKTDHYPVFTMLNVETKMADMRERRNWRQVNWEDFRKRLTERLEGEYEPKEIQTETEFWEKLTRLDLIIDETIQEKVPVTKPSPQQRRWWNKDLQQMRKLRNNLGKKSYRKRLDPQHPVHEELRRIRQSFSAEVKRAKAKKWMEYLETATSSTMWDVGRLVEGGPTDGARSRIPELVAKRPDGSDRRINTNEEKADLFREIFFPPMPTVSNVPPDAVYPPPAWKFQPPSNRALMGAVQKMKNGKATRPGTIPNDLFKACKEELVPYLGPIYRATFALPIYPEEWAANETIVLRKPGKPDYQKVGAWRPVVLSNGHGRLNNGAMVAEVIRGVELLGLLPPKQFGARPGRATTDSIHLMTDRIKDLWKQGYIVSALYMDVKGAFPSVDLDMLYHELRMVGVPIEIVDWMKRRYKKRTTRISFDDFMSEPFEVAGGEDQGDPAAALGYILYAAGLLQRFRKEEQEEGYGFMDDVAAIKWGKEVEKIHEGLGDMMRRDGGILEWAREHNCTFGVDKFTLVDFTRKRINNAGGATKTMRLQGQGVRIGDIKVEPVKAARFLGVMMDSELRWKEQHALMVKRGQGWLVQFRRLARMKDGMVASHIRQFYKSKAIPRMLYAADVVMAPQVRNQARTPAVTRQLATIQRQAARIISGAMATTASDILDIHAALLPMDLEIERHRQRAGTRLTTLPETHPIAERMKKAVRNPRRSKHISPLHNLLHMYGLKPRQMEKRQPVRFEANWDPELIVDVCESKEEALRTLEEDNSEVQVFTDGSGYKGHVGAAAVLFRGGRERGVLRYRLGNEDDHEVYEGECVGMVMGLHLACQEPSLTRLSIWADNTAAITAANSSHPGPSHYILDHFHSELVRLRARHPGVKVRVSWVPGHMEVEGNERADEEAKRAAMGRSSRRRRLPEGLRKGLPRSRTSAVRVFRRDLERRHDERWRRSPRYDRFRDIDPSPATKASREYWKLSRHLPRRLVSILTQLRTGHIPLYSHLHKIKCIETPICPCCERHVETVHHYLFQCIAHRNARDRLRSKVGRANMKARKLLTNASLLVYLFKFVNETRRFRHIVGDLPELQEEEQDE</sequence>
<protein>
    <recommendedName>
        <fullName evidence="2">RNase H type-1 domain-containing protein</fullName>
    </recommendedName>
</protein>
<dbReference type="InterPro" id="IPR000477">
    <property type="entry name" value="RT_dom"/>
</dbReference>
<name>A0A8H5MFN2_9AGAR</name>
<keyword evidence="4" id="KW-1185">Reference proteome</keyword>
<dbReference type="EMBL" id="JAACJN010000007">
    <property type="protein sequence ID" value="KAF5392001.1"/>
    <property type="molecule type" value="Genomic_DNA"/>
</dbReference>
<dbReference type="InterPro" id="IPR002156">
    <property type="entry name" value="RNaseH_domain"/>
</dbReference>
<dbReference type="InterPro" id="IPR012337">
    <property type="entry name" value="RNaseH-like_sf"/>
</dbReference>
<dbReference type="InterPro" id="IPR036397">
    <property type="entry name" value="RNaseH_sf"/>
</dbReference>
<dbReference type="Pfam" id="PF14529">
    <property type="entry name" value="Exo_endo_phos_2"/>
    <property type="match status" value="1"/>
</dbReference>
<dbReference type="SUPFAM" id="SSF53098">
    <property type="entry name" value="Ribonuclease H-like"/>
    <property type="match status" value="1"/>
</dbReference>
<organism evidence="3 4">
    <name type="scientific">Collybiopsis confluens</name>
    <dbReference type="NCBI Taxonomy" id="2823264"/>
    <lineage>
        <taxon>Eukaryota</taxon>
        <taxon>Fungi</taxon>
        <taxon>Dikarya</taxon>
        <taxon>Basidiomycota</taxon>
        <taxon>Agaricomycotina</taxon>
        <taxon>Agaricomycetes</taxon>
        <taxon>Agaricomycetidae</taxon>
        <taxon>Agaricales</taxon>
        <taxon>Marasmiineae</taxon>
        <taxon>Omphalotaceae</taxon>
        <taxon>Collybiopsis</taxon>
    </lineage>
</organism>
<dbReference type="InterPro" id="IPR036691">
    <property type="entry name" value="Endo/exonu/phosph_ase_sf"/>
</dbReference>
<evidence type="ECO:0000313" key="3">
    <source>
        <dbReference type="EMBL" id="KAF5392001.1"/>
    </source>
</evidence>
<feature type="domain" description="RNase H type-1" evidence="2">
    <location>
        <begin position="973"/>
        <end position="1112"/>
    </location>
</feature>
<dbReference type="GO" id="GO:0004523">
    <property type="term" value="F:RNA-DNA hybrid ribonuclease activity"/>
    <property type="evidence" value="ECO:0007669"/>
    <property type="project" value="InterPro"/>
</dbReference>
<dbReference type="Pfam" id="PF00078">
    <property type="entry name" value="RVT_1"/>
    <property type="match status" value="1"/>
</dbReference>
<dbReference type="SUPFAM" id="SSF56219">
    <property type="entry name" value="DNase I-like"/>
    <property type="match status" value="1"/>
</dbReference>
<evidence type="ECO:0000313" key="4">
    <source>
        <dbReference type="Proteomes" id="UP000518752"/>
    </source>
</evidence>
<evidence type="ECO:0000259" key="2">
    <source>
        <dbReference type="PROSITE" id="PS50879"/>
    </source>
</evidence>
<feature type="region of interest" description="Disordered" evidence="1">
    <location>
        <begin position="1101"/>
        <end position="1128"/>
    </location>
</feature>
<dbReference type="InterPro" id="IPR005135">
    <property type="entry name" value="Endo/exonuclease/phosphatase"/>
</dbReference>
<dbReference type="PROSITE" id="PS50879">
    <property type="entry name" value="RNASE_H_1"/>
    <property type="match status" value="1"/>
</dbReference>
<dbReference type="PANTHER" id="PTHR33481:SF1">
    <property type="entry name" value="ENDONUCLEASE_EXONUCLEASE_PHOSPHATASE DOMAIN-CONTAINING PROTEIN-RELATED"/>
    <property type="match status" value="1"/>
</dbReference>
<gene>
    <name evidence="3" type="ORF">D9757_003364</name>
</gene>
<evidence type="ECO:0000256" key="1">
    <source>
        <dbReference type="SAM" id="MobiDB-lite"/>
    </source>
</evidence>
<dbReference type="PANTHER" id="PTHR33481">
    <property type="entry name" value="REVERSE TRANSCRIPTASE"/>
    <property type="match status" value="1"/>
</dbReference>
<dbReference type="Gene3D" id="3.30.420.10">
    <property type="entry name" value="Ribonuclease H-like superfamily/Ribonuclease H"/>
    <property type="match status" value="1"/>
</dbReference>
<reference evidence="3 4" key="1">
    <citation type="journal article" date="2020" name="ISME J.">
        <title>Uncovering the hidden diversity of litter-decomposition mechanisms in mushroom-forming fungi.</title>
        <authorList>
            <person name="Floudas D."/>
            <person name="Bentzer J."/>
            <person name="Ahren D."/>
            <person name="Johansson T."/>
            <person name="Persson P."/>
            <person name="Tunlid A."/>
        </authorList>
    </citation>
    <scope>NUCLEOTIDE SEQUENCE [LARGE SCALE GENOMIC DNA]</scope>
    <source>
        <strain evidence="3 4">CBS 406.79</strain>
    </source>
</reference>